<protein>
    <recommendedName>
        <fullName evidence="4">Transmembrane protein</fullName>
    </recommendedName>
</protein>
<keyword evidence="1" id="KW-1133">Transmembrane helix</keyword>
<evidence type="ECO:0000313" key="2">
    <source>
        <dbReference type="EMBL" id="MEA5666928.1"/>
    </source>
</evidence>
<gene>
    <name evidence="2" type="ORF">VA603_05185</name>
</gene>
<dbReference type="EMBL" id="JAYFUH010000063">
    <property type="protein sequence ID" value="MEA5666928.1"/>
    <property type="molecule type" value="Genomic_DNA"/>
</dbReference>
<feature type="transmembrane region" description="Helical" evidence="1">
    <location>
        <begin position="60"/>
        <end position="80"/>
    </location>
</feature>
<dbReference type="Proteomes" id="UP001301653">
    <property type="component" value="Unassembled WGS sequence"/>
</dbReference>
<name>A0ABU5V0Q5_9GAMM</name>
<evidence type="ECO:0000256" key="1">
    <source>
        <dbReference type="SAM" id="Phobius"/>
    </source>
</evidence>
<keyword evidence="1" id="KW-0472">Membrane</keyword>
<evidence type="ECO:0000313" key="3">
    <source>
        <dbReference type="Proteomes" id="UP001301653"/>
    </source>
</evidence>
<keyword evidence="3" id="KW-1185">Reference proteome</keyword>
<dbReference type="RefSeq" id="WP_132864638.1">
    <property type="nucleotide sequence ID" value="NZ_JAYFUH010000063.1"/>
</dbReference>
<reference evidence="2 3" key="1">
    <citation type="submission" date="2023-12" db="EMBL/GenBank/DDBJ databases">
        <title>Stenotrophomonas guangdongensis sp. nov., isolated from wilted pepper plants (Capsicum annuum).</title>
        <authorList>
            <person name="Qiu M."/>
            <person name="Li Y."/>
            <person name="Liu Q."/>
            <person name="Zhang X."/>
            <person name="Huang Y."/>
            <person name="Guo R."/>
            <person name="Hu M."/>
            <person name="Zhou J."/>
            <person name="Zhou X."/>
        </authorList>
    </citation>
    <scope>NUCLEOTIDE SEQUENCE [LARGE SCALE GENOMIC DNA]</scope>
    <source>
        <strain evidence="2 3">MH1</strain>
    </source>
</reference>
<evidence type="ECO:0008006" key="4">
    <source>
        <dbReference type="Google" id="ProtNLM"/>
    </source>
</evidence>
<accession>A0ABU5V0Q5</accession>
<keyword evidence="1" id="KW-0812">Transmembrane</keyword>
<comment type="caution">
    <text evidence="2">The sequence shown here is derived from an EMBL/GenBank/DDBJ whole genome shotgun (WGS) entry which is preliminary data.</text>
</comment>
<sequence length="114" mass="12170">MLVEVPVMSKKAATSSVEVASMPRKAAVMALELSSLPENAPVMALFRGRLHLNSAPIRNYPAFVGIGASAALVWLVLVTLRGCTSTDWWCTRVAAALAAKWLIVPPHQCTTSVP</sequence>
<organism evidence="2 3">
    <name type="scientific">Stenotrophomonas capsici</name>
    <dbReference type="NCBI Taxonomy" id="3110230"/>
    <lineage>
        <taxon>Bacteria</taxon>
        <taxon>Pseudomonadati</taxon>
        <taxon>Pseudomonadota</taxon>
        <taxon>Gammaproteobacteria</taxon>
        <taxon>Lysobacterales</taxon>
        <taxon>Lysobacteraceae</taxon>
        <taxon>Stenotrophomonas</taxon>
    </lineage>
</organism>
<proteinExistence type="predicted"/>